<dbReference type="Proteomes" id="UP000005954">
    <property type="component" value="Unassembled WGS sequence"/>
</dbReference>
<dbReference type="Pfam" id="PF13365">
    <property type="entry name" value="Trypsin_2"/>
    <property type="match status" value="1"/>
</dbReference>
<dbReference type="eggNOG" id="COG1716">
    <property type="taxonomic scope" value="Bacteria"/>
</dbReference>
<name>A3SMS4_ROSNI</name>
<dbReference type="Gene3D" id="2.40.10.120">
    <property type="match status" value="1"/>
</dbReference>
<proteinExistence type="predicted"/>
<organism evidence="1 2">
    <name type="scientific">Roseovarius nubinhibens (strain ATCC BAA-591 / DSM 15170 / ISM)</name>
    <dbReference type="NCBI Taxonomy" id="89187"/>
    <lineage>
        <taxon>Bacteria</taxon>
        <taxon>Pseudomonadati</taxon>
        <taxon>Pseudomonadota</taxon>
        <taxon>Alphaproteobacteria</taxon>
        <taxon>Rhodobacterales</taxon>
        <taxon>Roseobacteraceae</taxon>
        <taxon>Roseovarius</taxon>
    </lineage>
</organism>
<dbReference type="SUPFAM" id="SSF50494">
    <property type="entry name" value="Trypsin-like serine proteases"/>
    <property type="match status" value="1"/>
</dbReference>
<dbReference type="GO" id="GO:0004252">
    <property type="term" value="F:serine-type endopeptidase activity"/>
    <property type="evidence" value="ECO:0007669"/>
    <property type="project" value="InterPro"/>
</dbReference>
<dbReference type="AlphaFoldDB" id="A3SMS4"/>
<dbReference type="OrthoDB" id="265200at2"/>
<dbReference type="HOGENOM" id="CLU_528804_0_0_5"/>
<accession>A3SMS4</accession>
<dbReference type="eggNOG" id="COG0265">
    <property type="taxonomic scope" value="Bacteria"/>
</dbReference>
<gene>
    <name evidence="1" type="ORF">ISM_12900</name>
</gene>
<protein>
    <recommendedName>
        <fullName evidence="3">Serine protease</fullName>
    </recommendedName>
</protein>
<dbReference type="PRINTS" id="PR00834">
    <property type="entry name" value="PROTEASES2C"/>
</dbReference>
<dbReference type="STRING" id="89187.ISM_12900"/>
<evidence type="ECO:0000313" key="1">
    <source>
        <dbReference type="EMBL" id="EAP75764.1"/>
    </source>
</evidence>
<evidence type="ECO:0008006" key="3">
    <source>
        <dbReference type="Google" id="ProtNLM"/>
    </source>
</evidence>
<sequence>MSAGYTVILEQLTGPQRGSETRLFDDEIYAFLEADQNLRFTDQQDLQDGESQFAVLNRSETDYIITATADNEFWINKRLVKSASLRGGDMIEFGENGPMVRYHRFDGILPLRWTVSEIASDSIAYLRFSRKPFTYRLRHAAAQFGGRLIWQTTIAYRVTVVVAILALAGLAYSQYQASRLLQERIEAGAGQLDSVAASLAKARDEALKPSDLVELRNDLSSQVSLNAERLAELERHSEAVKRVIRKSTEAVAFLQLEYSLRDIVTGNELRHVINRDGVPVMLPQGQPLLSLDGNGPVAKVQLTGTGFLLGGGRYLATNRHVALPWERGRYSGPISADVLEPVVSKFVAYFPNLQMPVDVSLKTASETADLAILAIEAGLPELDGLLLASGTPSVGEEVILLGYPTGLRSLLAQSGHEFVRQLEADKELDFWNVSRRLSDAGLIFPLASRGITARVASEALVYDAETTVGGSGGPVLNLQGEVIAINAAILPEFGGSNLGVPASKLAALISIKTKE</sequence>
<dbReference type="RefSeq" id="WP_009814589.1">
    <property type="nucleotide sequence ID" value="NZ_CH724156.1"/>
</dbReference>
<reference evidence="1 2" key="1">
    <citation type="submission" date="2005-12" db="EMBL/GenBank/DDBJ databases">
        <authorList>
            <person name="Moran M.A."/>
            <person name="Ferriera S."/>
            <person name="Johnson J."/>
            <person name="Kravitz S."/>
            <person name="Halpern A."/>
            <person name="Remington K."/>
            <person name="Beeson K."/>
            <person name="Tran B."/>
            <person name="Rogers Y.-H."/>
            <person name="Friedman R."/>
            <person name="Venter J.C."/>
        </authorList>
    </citation>
    <scope>NUCLEOTIDE SEQUENCE [LARGE SCALE GENOMIC DNA]</scope>
    <source>
        <strain evidence="2">ATCC BAA-591 / DSM 15170 / ISM</strain>
    </source>
</reference>
<dbReference type="InterPro" id="IPR009003">
    <property type="entry name" value="Peptidase_S1_PA"/>
</dbReference>
<dbReference type="InterPro" id="IPR001940">
    <property type="entry name" value="Peptidase_S1C"/>
</dbReference>
<dbReference type="PANTHER" id="PTHR43019:SF23">
    <property type="entry name" value="PROTEASE DO-LIKE 5, CHLOROPLASTIC"/>
    <property type="match status" value="1"/>
</dbReference>
<keyword evidence="2" id="KW-1185">Reference proteome</keyword>
<dbReference type="EMBL" id="AALY01000002">
    <property type="protein sequence ID" value="EAP75764.1"/>
    <property type="molecule type" value="Genomic_DNA"/>
</dbReference>
<dbReference type="PANTHER" id="PTHR43019">
    <property type="entry name" value="SERINE ENDOPROTEASE DEGS"/>
    <property type="match status" value="1"/>
</dbReference>
<comment type="caution">
    <text evidence="1">The sequence shown here is derived from an EMBL/GenBank/DDBJ whole genome shotgun (WGS) entry which is preliminary data.</text>
</comment>
<dbReference type="GO" id="GO:0006508">
    <property type="term" value="P:proteolysis"/>
    <property type="evidence" value="ECO:0007669"/>
    <property type="project" value="InterPro"/>
</dbReference>
<evidence type="ECO:0000313" key="2">
    <source>
        <dbReference type="Proteomes" id="UP000005954"/>
    </source>
</evidence>